<dbReference type="InterPro" id="IPR051048">
    <property type="entry name" value="Peptidase_S8/S53_subtilisin"/>
</dbReference>
<dbReference type="InterPro" id="IPR040483">
    <property type="entry name" value="PatG_dom"/>
</dbReference>
<name>A0A101NTJ5_9ACTN</name>
<dbReference type="Proteomes" id="UP000053127">
    <property type="component" value="Unassembled WGS sequence"/>
</dbReference>
<accession>A0A101NTJ5</accession>
<dbReference type="EMBL" id="LMWN01000068">
    <property type="protein sequence ID" value="KUM99086.1"/>
    <property type="molecule type" value="Genomic_DNA"/>
</dbReference>
<dbReference type="InterPro" id="IPR040636">
    <property type="entry name" value="PatG_C"/>
</dbReference>
<sequence>MCVAVLDGPVDLSHPCFAGADLTRIDTLVSQPAGPGPMSSHGTHVTSLIFGRQGTVVNGIAPHCRGLILPVFQDADEARVPQLDLARAIERAVQEGAHIINISGGERVPDGQPDALLRRALRLCDDNGVLVVAAAGNDGCDCLQVPAAVPGVLAVGATRTDGTPLEISNWGSAYATNGVVAPGKAVVGAAPGGGRAAATGSSFAAPLVSGVAALLVAAQLRAGRPADPKEAGRILLATASPSSCTPADAPACRRYLAGSLDVPHAYAVVGRTGDSAMTNPEAPALAPDPDPGGEGPGTQTPAHPGAAPSGGLTAADQPVSFAGAPPMPATPPAAPAPTAPPPAATSAPRTPAPAPPQPGVTAQGTPAPPPAMAATTSPGATPPPADSGPGVRPSCSCEGSSPSACTCGSGSGTRRPLIYAIGTLGFDFLTEARRDSFRQQMPSHVVTEHGHDVERPPNPYDAYQLADYLAKNPWASDKVTWTLNIDATPVYALEAETPVGMDWNEPIEVPDQAEGAYKNAAADLRKLLENLSHPPVSVIYRKLRDALRGQFLKTTDSEYVSRVSVPGVLTGRTVRLYSGQRVPVVEVKSRGVYAWNEARLVESIIEGIRDAAAADRLKPLPDDEVRQHVRAFLDKVYYQFRNLGQSSADRALNFAATNGFLLGSTLKEGLLAPGVTQRPRKADGTVEQPRLGALDTISVSKSPYCRPGSDCQDVTVSFFDPENDQRAKTVYQFTFDVSDELPVSLAPVHQFLDR</sequence>
<dbReference type="InterPro" id="IPR015500">
    <property type="entry name" value="Peptidase_S8_subtilisin-rel"/>
</dbReference>
<dbReference type="GO" id="GO:0004252">
    <property type="term" value="F:serine-type endopeptidase activity"/>
    <property type="evidence" value="ECO:0007669"/>
    <property type="project" value="UniProtKB-UniRule"/>
</dbReference>
<dbReference type="PANTHER" id="PTHR43399:SF4">
    <property type="entry name" value="CELL WALL-ASSOCIATED PROTEASE"/>
    <property type="match status" value="1"/>
</dbReference>
<comment type="caution">
    <text evidence="10">The sequence shown here is derived from an EMBL/GenBank/DDBJ whole genome shotgun (WGS) entry which is preliminary data.</text>
</comment>
<proteinExistence type="inferred from homology"/>
<protein>
    <recommendedName>
        <fullName evidence="12">Peptidase S8</fullName>
    </recommendedName>
</protein>
<keyword evidence="4 5" id="KW-0720">Serine protease</keyword>
<dbReference type="SUPFAM" id="SSF52743">
    <property type="entry name" value="Subtilisin-like"/>
    <property type="match status" value="1"/>
</dbReference>
<feature type="compositionally biased region" description="Pro residues" evidence="6">
    <location>
        <begin position="325"/>
        <end position="343"/>
    </location>
</feature>
<dbReference type="InterPro" id="IPR036852">
    <property type="entry name" value="Peptidase_S8/S53_dom_sf"/>
</dbReference>
<gene>
    <name evidence="10" type="ORF">AQI95_40575</name>
</gene>
<evidence type="ECO:0000259" key="9">
    <source>
        <dbReference type="Pfam" id="PF18065"/>
    </source>
</evidence>
<evidence type="ECO:0000256" key="3">
    <source>
        <dbReference type="ARBA" id="ARBA00022801"/>
    </source>
</evidence>
<dbReference type="AlphaFoldDB" id="A0A101NTJ5"/>
<evidence type="ECO:0000256" key="5">
    <source>
        <dbReference type="PROSITE-ProRule" id="PRU01240"/>
    </source>
</evidence>
<dbReference type="Pfam" id="PF18047">
    <property type="entry name" value="PatG_D"/>
    <property type="match status" value="1"/>
</dbReference>
<feature type="domain" description="PatG" evidence="8">
    <location>
        <begin position="418"/>
        <end position="502"/>
    </location>
</feature>
<evidence type="ECO:0000256" key="6">
    <source>
        <dbReference type="SAM" id="MobiDB-lite"/>
    </source>
</evidence>
<keyword evidence="2 5" id="KW-0645">Protease</keyword>
<feature type="domain" description="PatG C-terminal" evidence="9">
    <location>
        <begin position="622"/>
        <end position="751"/>
    </location>
</feature>
<evidence type="ECO:0008006" key="12">
    <source>
        <dbReference type="Google" id="ProtNLM"/>
    </source>
</evidence>
<keyword evidence="3 5" id="KW-0378">Hydrolase</keyword>
<dbReference type="InterPro" id="IPR000209">
    <property type="entry name" value="Peptidase_S8/S53_dom"/>
</dbReference>
<evidence type="ECO:0000259" key="8">
    <source>
        <dbReference type="Pfam" id="PF18047"/>
    </source>
</evidence>
<evidence type="ECO:0000256" key="4">
    <source>
        <dbReference type="ARBA" id="ARBA00022825"/>
    </source>
</evidence>
<dbReference type="Gene3D" id="3.40.50.200">
    <property type="entry name" value="Peptidase S8/S53 domain"/>
    <property type="match status" value="1"/>
</dbReference>
<keyword evidence="11" id="KW-1185">Reference proteome</keyword>
<dbReference type="PANTHER" id="PTHR43399">
    <property type="entry name" value="SUBTILISIN-RELATED"/>
    <property type="match status" value="1"/>
</dbReference>
<dbReference type="Pfam" id="PF00082">
    <property type="entry name" value="Peptidase_S8"/>
    <property type="match status" value="1"/>
</dbReference>
<dbReference type="Pfam" id="PF18065">
    <property type="entry name" value="PatG_C"/>
    <property type="match status" value="1"/>
</dbReference>
<organism evidence="10 11">
    <name type="scientific">Streptomyces yokosukanensis</name>
    <dbReference type="NCBI Taxonomy" id="67386"/>
    <lineage>
        <taxon>Bacteria</taxon>
        <taxon>Bacillati</taxon>
        <taxon>Actinomycetota</taxon>
        <taxon>Actinomycetes</taxon>
        <taxon>Kitasatosporales</taxon>
        <taxon>Streptomycetaceae</taxon>
        <taxon>Streptomyces</taxon>
    </lineage>
</organism>
<feature type="region of interest" description="Disordered" evidence="6">
    <location>
        <begin position="273"/>
        <end position="410"/>
    </location>
</feature>
<evidence type="ECO:0000259" key="7">
    <source>
        <dbReference type="Pfam" id="PF00082"/>
    </source>
</evidence>
<dbReference type="PRINTS" id="PR00723">
    <property type="entry name" value="SUBTILISIN"/>
</dbReference>
<reference evidence="10 11" key="1">
    <citation type="submission" date="2015-10" db="EMBL/GenBank/DDBJ databases">
        <title>Draft genome sequence of Streptomyces yokosukanensis DSM 40224, type strain for the species Streptomyces yokosukanensis.</title>
        <authorList>
            <person name="Ruckert C."/>
            <person name="Winkler A."/>
            <person name="Kalinowski J."/>
            <person name="Kampfer P."/>
            <person name="Glaeser S."/>
        </authorList>
    </citation>
    <scope>NUCLEOTIDE SEQUENCE [LARGE SCALE GENOMIC DNA]</scope>
    <source>
        <strain evidence="10 11">DSM 40224</strain>
    </source>
</reference>
<feature type="domain" description="Peptidase S8/S53" evidence="7">
    <location>
        <begin position="2"/>
        <end position="239"/>
    </location>
</feature>
<feature type="active site" description="Charge relay system" evidence="5">
    <location>
        <position position="7"/>
    </location>
</feature>
<feature type="active site" description="Charge relay system" evidence="5">
    <location>
        <position position="41"/>
    </location>
</feature>
<dbReference type="GO" id="GO:0006508">
    <property type="term" value="P:proteolysis"/>
    <property type="evidence" value="ECO:0007669"/>
    <property type="project" value="UniProtKB-KW"/>
</dbReference>
<evidence type="ECO:0000256" key="2">
    <source>
        <dbReference type="ARBA" id="ARBA00022670"/>
    </source>
</evidence>
<comment type="similarity">
    <text evidence="1 5">Belongs to the peptidase S8 family.</text>
</comment>
<dbReference type="STRING" id="67386.AQI95_40575"/>
<evidence type="ECO:0000313" key="10">
    <source>
        <dbReference type="EMBL" id="KUM99086.1"/>
    </source>
</evidence>
<evidence type="ECO:0000256" key="1">
    <source>
        <dbReference type="ARBA" id="ARBA00011073"/>
    </source>
</evidence>
<evidence type="ECO:0000313" key="11">
    <source>
        <dbReference type="Proteomes" id="UP000053127"/>
    </source>
</evidence>
<feature type="compositionally biased region" description="Polar residues" evidence="6">
    <location>
        <begin position="397"/>
        <end position="408"/>
    </location>
</feature>
<dbReference type="PROSITE" id="PS51892">
    <property type="entry name" value="SUBTILASE"/>
    <property type="match status" value="1"/>
</dbReference>
<feature type="active site" description="Charge relay system" evidence="5">
    <location>
        <position position="202"/>
    </location>
</feature>